<proteinExistence type="predicted"/>
<evidence type="ECO:0000313" key="1">
    <source>
        <dbReference type="EMBL" id="KAK8211326.1"/>
    </source>
</evidence>
<dbReference type="EMBL" id="JAMKPW020000014">
    <property type="protein sequence ID" value="KAK8211326.1"/>
    <property type="molecule type" value="Genomic_DNA"/>
</dbReference>
<evidence type="ECO:0000313" key="2">
    <source>
        <dbReference type="Proteomes" id="UP001320706"/>
    </source>
</evidence>
<organism evidence="1 2">
    <name type="scientific">Zalaria obscura</name>
    <dbReference type="NCBI Taxonomy" id="2024903"/>
    <lineage>
        <taxon>Eukaryota</taxon>
        <taxon>Fungi</taxon>
        <taxon>Dikarya</taxon>
        <taxon>Ascomycota</taxon>
        <taxon>Pezizomycotina</taxon>
        <taxon>Dothideomycetes</taxon>
        <taxon>Dothideomycetidae</taxon>
        <taxon>Dothideales</taxon>
        <taxon>Zalariaceae</taxon>
        <taxon>Zalaria</taxon>
    </lineage>
</organism>
<name>A0ACC3SEQ0_9PEZI</name>
<comment type="caution">
    <text evidence="1">The sequence shown here is derived from an EMBL/GenBank/DDBJ whole genome shotgun (WGS) entry which is preliminary data.</text>
</comment>
<protein>
    <submittedName>
        <fullName evidence="1">Urea active transporter</fullName>
    </submittedName>
</protein>
<keyword evidence="2" id="KW-1185">Reference proteome</keyword>
<accession>A0ACC3SEQ0</accession>
<dbReference type="Proteomes" id="UP001320706">
    <property type="component" value="Unassembled WGS sequence"/>
</dbReference>
<gene>
    <name evidence="1" type="primary">DUR3</name>
    <name evidence="1" type="ORF">M8818_003293</name>
</gene>
<reference evidence="1" key="1">
    <citation type="submission" date="2024-02" db="EMBL/GenBank/DDBJ databases">
        <title>Metagenome Assembled Genome of Zalaria obscura JY119.</title>
        <authorList>
            <person name="Vighnesh L."/>
            <person name="Jagadeeshwari U."/>
            <person name="Venkata Ramana C."/>
            <person name="Sasikala C."/>
        </authorList>
    </citation>
    <scope>NUCLEOTIDE SEQUENCE</scope>
    <source>
        <strain evidence="1">JY119</strain>
    </source>
</reference>
<sequence>MATSTPLSLATGYGVIIGLGFLFAFGMMITTYVLRRYNNELQTSEVFSTAGRTVKSGLVSSAVVSSWTWAATLLQSSSVAYRYGVSGPFWYASGATVQVILFATLAIELKRRAPNAHTFLEVIRARYGGATHAVYITFGLMTNILVTAMLLTGGSAVVTSLTGVPTAAACFLLPIGVVLYTMFGGIKATFLTDYVHTVMILIIIFIFAFTAYATNSILGSPGKVYDALVEASQRHPVAGNAEGSYLTMRSQEGAIFFVINLVGNFGTVFMDNGYYNKAIAASPIHALPGYVMGGLSWFAIPWLCATTMGLSALALENNPVFPTYPNRMAAADVTAGLVLPDAAVALLGSGGAAATLLLIFMAVTSAMSAELIAVSSIWTYDIYQTYIKPDASGRRLIYMSHAACIVYAVIMAAFSTGLYYAGISMGYLYLMMGVIISGAVLPASLTLLWDRQSWAAATFSPPLALCCSLIAWLVTAKKQGGNLSVDSTGANNPMLAGNVVSLLAPVVFIPILTLVARTPKYDWLSMAQIRKGDDSELAAAAHVDLELVPGMSRASEHERREEQHKLQRAAKIARTLTVFLTLALLILWPMPMYGSGYIFSKKFFTGWIVVGILWLFCSAFCVGLYPLYEGRHTMARTVKAIVKDVTGRGRPVTHGRATFAETAEMEDKMDQEREKGSETPPEKPLTQ</sequence>